<proteinExistence type="predicted"/>
<evidence type="ECO:0000313" key="9">
    <source>
        <dbReference type="Proteomes" id="UP000539473"/>
    </source>
</evidence>
<dbReference type="Proteomes" id="UP000619376">
    <property type="component" value="Unassembled WGS sequence"/>
</dbReference>
<accession>A0A7W8NR17</accession>
<dbReference type="InterPro" id="IPR005467">
    <property type="entry name" value="His_kinase_dom"/>
</dbReference>
<protein>
    <recommendedName>
        <fullName evidence="2">histidine kinase</fullName>
        <ecNumber evidence="2">2.7.13.3</ecNumber>
    </recommendedName>
</protein>
<organism evidence="8 9">
    <name type="scientific">Deinococcus metalli</name>
    <dbReference type="NCBI Taxonomy" id="1141878"/>
    <lineage>
        <taxon>Bacteria</taxon>
        <taxon>Thermotogati</taxon>
        <taxon>Deinococcota</taxon>
        <taxon>Deinococci</taxon>
        <taxon>Deinococcales</taxon>
        <taxon>Deinococcaceae</taxon>
        <taxon>Deinococcus</taxon>
    </lineage>
</organism>
<dbReference type="GO" id="GO:0000155">
    <property type="term" value="F:phosphorelay sensor kinase activity"/>
    <property type="evidence" value="ECO:0007669"/>
    <property type="project" value="InterPro"/>
</dbReference>
<comment type="caution">
    <text evidence="8">The sequence shown here is derived from an EMBL/GenBank/DDBJ whole genome shotgun (WGS) entry which is preliminary data.</text>
</comment>
<dbReference type="Proteomes" id="UP000539473">
    <property type="component" value="Unassembled WGS sequence"/>
</dbReference>
<dbReference type="CDD" id="cd00082">
    <property type="entry name" value="HisKA"/>
    <property type="match status" value="1"/>
</dbReference>
<reference evidence="7" key="1">
    <citation type="journal article" date="2014" name="Int. J. Syst. Evol. Microbiol.">
        <title>Complete genome of a new Firmicutes species belonging to the dominant human colonic microbiota ('Ruminococcus bicirculans') reveals two chromosomes and a selective capacity to utilize plant glucans.</title>
        <authorList>
            <consortium name="NISC Comparative Sequencing Program"/>
            <person name="Wegmann U."/>
            <person name="Louis P."/>
            <person name="Goesmann A."/>
            <person name="Henrissat B."/>
            <person name="Duncan S.H."/>
            <person name="Flint H.J."/>
        </authorList>
    </citation>
    <scope>NUCLEOTIDE SEQUENCE</scope>
    <source>
        <strain evidence="7">CGMCC 1.18437</strain>
    </source>
</reference>
<dbReference type="SUPFAM" id="SSF47384">
    <property type="entry name" value="Homodimeric domain of signal transducing histidine kinase"/>
    <property type="match status" value="1"/>
</dbReference>
<reference evidence="8 9" key="3">
    <citation type="submission" date="2020-08" db="EMBL/GenBank/DDBJ databases">
        <title>Genomic Encyclopedia of Type Strains, Phase IV (KMG-IV): sequencing the most valuable type-strain genomes for metagenomic binning, comparative biology and taxonomic classification.</title>
        <authorList>
            <person name="Goeker M."/>
        </authorList>
    </citation>
    <scope>NUCLEOTIDE SEQUENCE [LARGE SCALE GENOMIC DNA]</scope>
    <source>
        <strain evidence="8 9">DSM 27521</strain>
    </source>
</reference>
<dbReference type="EMBL" id="BNAJ01000004">
    <property type="protein sequence ID" value="GHF44120.1"/>
    <property type="molecule type" value="Genomic_DNA"/>
</dbReference>
<dbReference type="SMART" id="SM00387">
    <property type="entry name" value="HATPase_c"/>
    <property type="match status" value="1"/>
</dbReference>
<dbReference type="PRINTS" id="PR00344">
    <property type="entry name" value="BCTRLSENSOR"/>
</dbReference>
<evidence type="ECO:0000256" key="1">
    <source>
        <dbReference type="ARBA" id="ARBA00000085"/>
    </source>
</evidence>
<evidence type="ECO:0000256" key="4">
    <source>
        <dbReference type="ARBA" id="ARBA00022679"/>
    </source>
</evidence>
<gene>
    <name evidence="7" type="ORF">GCM10017781_20750</name>
    <name evidence="8" type="ORF">HNQ07_001892</name>
</gene>
<sequence>MPHRSTSPGRYAIAAFDALSAHVAILDVNGIVLAVNRAWDAFAHSNGGHSELGTNYLTVCRLVQGPDREDALAIERGIRSVLDGKVDTFEWEYPCHAPTEQRYFVARVTSFVQDRETYALVAHENITRRKLAELEARDLNRTLEARVHQRTVELETSQRALEAQNRELEISNRELSQFAAVASHDLQEPLRTLSLHADILLERYRGQQLDERADRYLMHIIAQAGRARRLVQDVLTMADITADVAVEAVDLGALLPDLLDSLNWPDTSPVRWNDVPPVRANVAQMRQVLANLLGNALKFSEGRDLDVTVTGHASAGTVTVEVADAGIGIAEEHREKVFEMFRRLHNRTPTSGNGIGLAVCRKIIERHGGHIWITDSDRGGTSVKFTLPAAVPATATPRHSMS</sequence>
<evidence type="ECO:0000313" key="8">
    <source>
        <dbReference type="EMBL" id="MBB5376428.1"/>
    </source>
</evidence>
<reference evidence="10" key="2">
    <citation type="journal article" date="2019" name="Int. J. Syst. Evol. Microbiol.">
        <title>The Global Catalogue of Microorganisms (GCM) 10K type strain sequencing project: providing services to taxonomists for standard genome sequencing and annotation.</title>
        <authorList>
            <consortium name="The Broad Institute Genomics Platform"/>
            <consortium name="The Broad Institute Genome Sequencing Center for Infectious Disease"/>
            <person name="Wu L."/>
            <person name="Ma J."/>
        </authorList>
    </citation>
    <scope>NUCLEOTIDE SEQUENCE [LARGE SCALE GENOMIC DNA]</scope>
    <source>
        <strain evidence="10">CGMCC 1.18437</strain>
    </source>
</reference>
<keyword evidence="3" id="KW-0597">Phosphoprotein</keyword>
<comment type="catalytic activity">
    <reaction evidence="1">
        <text>ATP + protein L-histidine = ADP + protein N-phospho-L-histidine.</text>
        <dbReference type="EC" id="2.7.13.3"/>
    </reaction>
</comment>
<dbReference type="InterPro" id="IPR036097">
    <property type="entry name" value="HisK_dim/P_sf"/>
</dbReference>
<dbReference type="PANTHER" id="PTHR42878:SF15">
    <property type="entry name" value="BACTERIOPHYTOCHROME"/>
    <property type="match status" value="1"/>
</dbReference>
<keyword evidence="10" id="KW-1185">Reference proteome</keyword>
<reference evidence="7" key="4">
    <citation type="submission" date="2024-05" db="EMBL/GenBank/DDBJ databases">
        <authorList>
            <person name="Sun Q."/>
            <person name="Zhou Y."/>
        </authorList>
    </citation>
    <scope>NUCLEOTIDE SEQUENCE</scope>
    <source>
        <strain evidence="7">CGMCC 1.18437</strain>
    </source>
</reference>
<dbReference type="AlphaFoldDB" id="A0A7W8NR17"/>
<name>A0A7W8NR17_9DEIO</name>
<dbReference type="Pfam" id="PF02518">
    <property type="entry name" value="HATPase_c"/>
    <property type="match status" value="1"/>
</dbReference>
<evidence type="ECO:0000259" key="6">
    <source>
        <dbReference type="PROSITE" id="PS50109"/>
    </source>
</evidence>
<dbReference type="EMBL" id="JACHFK010000004">
    <property type="protein sequence ID" value="MBB5376428.1"/>
    <property type="molecule type" value="Genomic_DNA"/>
</dbReference>
<evidence type="ECO:0000256" key="2">
    <source>
        <dbReference type="ARBA" id="ARBA00012438"/>
    </source>
</evidence>
<dbReference type="Pfam" id="PF00512">
    <property type="entry name" value="HisKA"/>
    <property type="match status" value="1"/>
</dbReference>
<dbReference type="InterPro" id="IPR050351">
    <property type="entry name" value="BphY/WalK/GraS-like"/>
</dbReference>
<dbReference type="InterPro" id="IPR036890">
    <property type="entry name" value="HATPase_C_sf"/>
</dbReference>
<keyword evidence="5 8" id="KW-0418">Kinase</keyword>
<dbReference type="PANTHER" id="PTHR42878">
    <property type="entry name" value="TWO-COMPONENT HISTIDINE KINASE"/>
    <property type="match status" value="1"/>
</dbReference>
<dbReference type="GO" id="GO:0000156">
    <property type="term" value="F:phosphorelay response regulator activity"/>
    <property type="evidence" value="ECO:0007669"/>
    <property type="project" value="TreeGrafter"/>
</dbReference>
<keyword evidence="4" id="KW-0808">Transferase</keyword>
<dbReference type="PROSITE" id="PS50109">
    <property type="entry name" value="HIS_KIN"/>
    <property type="match status" value="1"/>
</dbReference>
<dbReference type="GO" id="GO:0007234">
    <property type="term" value="P:osmosensory signaling via phosphorelay pathway"/>
    <property type="evidence" value="ECO:0007669"/>
    <property type="project" value="TreeGrafter"/>
</dbReference>
<dbReference type="GO" id="GO:0030295">
    <property type="term" value="F:protein kinase activator activity"/>
    <property type="evidence" value="ECO:0007669"/>
    <property type="project" value="TreeGrafter"/>
</dbReference>
<dbReference type="RefSeq" id="WP_184111042.1">
    <property type="nucleotide sequence ID" value="NZ_BNAJ01000004.1"/>
</dbReference>
<evidence type="ECO:0000256" key="5">
    <source>
        <dbReference type="ARBA" id="ARBA00022777"/>
    </source>
</evidence>
<dbReference type="SUPFAM" id="SSF55874">
    <property type="entry name" value="ATPase domain of HSP90 chaperone/DNA topoisomerase II/histidine kinase"/>
    <property type="match status" value="1"/>
</dbReference>
<evidence type="ECO:0000313" key="7">
    <source>
        <dbReference type="EMBL" id="GHF44120.1"/>
    </source>
</evidence>
<feature type="domain" description="Histidine kinase" evidence="6">
    <location>
        <begin position="181"/>
        <end position="391"/>
    </location>
</feature>
<dbReference type="SMART" id="SM00388">
    <property type="entry name" value="HisKA"/>
    <property type="match status" value="1"/>
</dbReference>
<dbReference type="Gene3D" id="1.10.287.130">
    <property type="match status" value="1"/>
</dbReference>
<dbReference type="InterPro" id="IPR003594">
    <property type="entry name" value="HATPase_dom"/>
</dbReference>
<evidence type="ECO:0000313" key="10">
    <source>
        <dbReference type="Proteomes" id="UP000619376"/>
    </source>
</evidence>
<dbReference type="Gene3D" id="3.30.565.10">
    <property type="entry name" value="Histidine kinase-like ATPase, C-terminal domain"/>
    <property type="match status" value="1"/>
</dbReference>
<dbReference type="InterPro" id="IPR004358">
    <property type="entry name" value="Sig_transdc_His_kin-like_C"/>
</dbReference>
<dbReference type="EC" id="2.7.13.3" evidence="2"/>
<evidence type="ECO:0000256" key="3">
    <source>
        <dbReference type="ARBA" id="ARBA00022553"/>
    </source>
</evidence>
<dbReference type="InterPro" id="IPR003661">
    <property type="entry name" value="HisK_dim/P_dom"/>
</dbReference>
<dbReference type="Gene3D" id="3.30.450.20">
    <property type="entry name" value="PAS domain"/>
    <property type="match status" value="1"/>
</dbReference>